<dbReference type="InParanoid" id="A0A067MPR9"/>
<feature type="region of interest" description="Disordered" evidence="1">
    <location>
        <begin position="1"/>
        <end position="49"/>
    </location>
</feature>
<evidence type="ECO:0000313" key="3">
    <source>
        <dbReference type="Proteomes" id="UP000027195"/>
    </source>
</evidence>
<gene>
    <name evidence="2" type="ORF">BOTBODRAFT_175251</name>
</gene>
<dbReference type="AlphaFoldDB" id="A0A067MPR9"/>
<sequence>MPRGQKPKTAPASGSKKPSGKGKGKGKERGDASNDQSQLQLGGAPSSSTIAQADLKRKAEEAGVVQPHRNHPCLGRAWPHLLIFINDVMYIWPCDNFGESLPPKAPGYVATLVGHEDTAPGDLELIWTTRVAKNTWRQAWLTKPGIRPQGQKAGLQREINVLEEKDEHPPGSYRTRKVEVGEKYLRIQQHELNQATGVWDPKVEDVFYIVFANKTNVVGRGKLGGITVCFIEMCEDALRKAGELV</sequence>
<dbReference type="Proteomes" id="UP000027195">
    <property type="component" value="Unassembled WGS sequence"/>
</dbReference>
<evidence type="ECO:0000313" key="2">
    <source>
        <dbReference type="EMBL" id="KDQ13832.1"/>
    </source>
</evidence>
<feature type="compositionally biased region" description="Polar residues" evidence="1">
    <location>
        <begin position="33"/>
        <end position="49"/>
    </location>
</feature>
<protein>
    <submittedName>
        <fullName evidence="2">Uncharacterized protein</fullName>
    </submittedName>
</protein>
<organism evidence="2 3">
    <name type="scientific">Botryobasidium botryosum (strain FD-172 SS1)</name>
    <dbReference type="NCBI Taxonomy" id="930990"/>
    <lineage>
        <taxon>Eukaryota</taxon>
        <taxon>Fungi</taxon>
        <taxon>Dikarya</taxon>
        <taxon>Basidiomycota</taxon>
        <taxon>Agaricomycotina</taxon>
        <taxon>Agaricomycetes</taxon>
        <taxon>Cantharellales</taxon>
        <taxon>Botryobasidiaceae</taxon>
        <taxon>Botryobasidium</taxon>
    </lineage>
</organism>
<keyword evidence="3" id="KW-1185">Reference proteome</keyword>
<dbReference type="HOGENOM" id="CLU_1133425_0_0_1"/>
<accession>A0A067MPR9</accession>
<evidence type="ECO:0000256" key="1">
    <source>
        <dbReference type="SAM" id="MobiDB-lite"/>
    </source>
</evidence>
<reference evidence="3" key="1">
    <citation type="journal article" date="2014" name="Proc. Natl. Acad. Sci. U.S.A.">
        <title>Extensive sampling of basidiomycete genomes demonstrates inadequacy of the white-rot/brown-rot paradigm for wood decay fungi.</title>
        <authorList>
            <person name="Riley R."/>
            <person name="Salamov A.A."/>
            <person name="Brown D.W."/>
            <person name="Nagy L.G."/>
            <person name="Floudas D."/>
            <person name="Held B.W."/>
            <person name="Levasseur A."/>
            <person name="Lombard V."/>
            <person name="Morin E."/>
            <person name="Otillar R."/>
            <person name="Lindquist E.A."/>
            <person name="Sun H."/>
            <person name="LaButti K.M."/>
            <person name="Schmutz J."/>
            <person name="Jabbour D."/>
            <person name="Luo H."/>
            <person name="Baker S.E."/>
            <person name="Pisabarro A.G."/>
            <person name="Walton J.D."/>
            <person name="Blanchette R.A."/>
            <person name="Henrissat B."/>
            <person name="Martin F."/>
            <person name="Cullen D."/>
            <person name="Hibbett D.S."/>
            <person name="Grigoriev I.V."/>
        </authorList>
    </citation>
    <scope>NUCLEOTIDE SEQUENCE [LARGE SCALE GENOMIC DNA]</scope>
    <source>
        <strain evidence="3">FD-172 SS1</strain>
    </source>
</reference>
<name>A0A067MPR9_BOTB1</name>
<proteinExistence type="predicted"/>
<dbReference type="EMBL" id="KL198041">
    <property type="protein sequence ID" value="KDQ13832.1"/>
    <property type="molecule type" value="Genomic_DNA"/>
</dbReference>